<dbReference type="SUPFAM" id="SSF52540">
    <property type="entry name" value="P-loop containing nucleoside triphosphate hydrolases"/>
    <property type="match status" value="1"/>
</dbReference>
<sequence length="105" mass="11423">GGQRQRLSLARALLTECPILILDEATSAVDNETEAAIQRSLARISHDKTMVVIAHRLSTIRNADTIYVIDGGRMVEHGSHDELIAAGGIYRSLWDVQTGAAVRNT</sequence>
<dbReference type="AlphaFoldDB" id="A0A3B0SI82"/>
<dbReference type="PANTHER" id="PTHR43394">
    <property type="entry name" value="ATP-DEPENDENT PERMEASE MDL1, MITOCHONDRIAL"/>
    <property type="match status" value="1"/>
</dbReference>
<proteinExistence type="predicted"/>
<dbReference type="GO" id="GO:0005524">
    <property type="term" value="F:ATP binding"/>
    <property type="evidence" value="ECO:0007669"/>
    <property type="project" value="UniProtKB-KW"/>
</dbReference>
<dbReference type="GO" id="GO:0015421">
    <property type="term" value="F:ABC-type oligopeptide transporter activity"/>
    <property type="evidence" value="ECO:0007669"/>
    <property type="project" value="TreeGrafter"/>
</dbReference>
<organism evidence="2">
    <name type="scientific">hydrothermal vent metagenome</name>
    <dbReference type="NCBI Taxonomy" id="652676"/>
    <lineage>
        <taxon>unclassified sequences</taxon>
        <taxon>metagenomes</taxon>
        <taxon>ecological metagenomes</taxon>
    </lineage>
</organism>
<reference evidence="2" key="1">
    <citation type="submission" date="2018-06" db="EMBL/GenBank/DDBJ databases">
        <authorList>
            <person name="Zhirakovskaya E."/>
        </authorList>
    </citation>
    <scope>NUCLEOTIDE SEQUENCE</scope>
</reference>
<name>A0A3B0SI82_9ZZZZ</name>
<dbReference type="PANTHER" id="PTHR43394:SF1">
    <property type="entry name" value="ATP-BINDING CASSETTE SUB-FAMILY B MEMBER 10, MITOCHONDRIAL"/>
    <property type="match status" value="1"/>
</dbReference>
<gene>
    <name evidence="2" type="ORF">MNBD_ACTINO01-349</name>
</gene>
<dbReference type="Gene3D" id="3.40.50.300">
    <property type="entry name" value="P-loop containing nucleotide triphosphate hydrolases"/>
    <property type="match status" value="1"/>
</dbReference>
<protein>
    <submittedName>
        <fullName evidence="2">Efflux ABC transporter, permease/ATP-binding protein slr2019</fullName>
    </submittedName>
</protein>
<feature type="non-terminal residue" evidence="2">
    <location>
        <position position="1"/>
    </location>
</feature>
<dbReference type="InterPro" id="IPR003439">
    <property type="entry name" value="ABC_transporter-like_ATP-bd"/>
</dbReference>
<dbReference type="GO" id="GO:0090374">
    <property type="term" value="P:oligopeptide export from mitochondrion"/>
    <property type="evidence" value="ECO:0007669"/>
    <property type="project" value="TreeGrafter"/>
</dbReference>
<dbReference type="Pfam" id="PF00005">
    <property type="entry name" value="ABC_tran"/>
    <property type="match status" value="1"/>
</dbReference>
<dbReference type="InterPro" id="IPR039421">
    <property type="entry name" value="Type_1_exporter"/>
</dbReference>
<keyword evidence="2" id="KW-0067">ATP-binding</keyword>
<accession>A0A3B0SI82</accession>
<dbReference type="EMBL" id="UOEI01000285">
    <property type="protein sequence ID" value="VAW00529.1"/>
    <property type="molecule type" value="Genomic_DNA"/>
</dbReference>
<dbReference type="InterPro" id="IPR027417">
    <property type="entry name" value="P-loop_NTPase"/>
</dbReference>
<dbReference type="GO" id="GO:0005743">
    <property type="term" value="C:mitochondrial inner membrane"/>
    <property type="evidence" value="ECO:0007669"/>
    <property type="project" value="TreeGrafter"/>
</dbReference>
<feature type="domain" description="ABC transporter" evidence="1">
    <location>
        <begin position="1"/>
        <end position="27"/>
    </location>
</feature>
<evidence type="ECO:0000313" key="2">
    <source>
        <dbReference type="EMBL" id="VAW00529.1"/>
    </source>
</evidence>
<dbReference type="GO" id="GO:0016887">
    <property type="term" value="F:ATP hydrolysis activity"/>
    <property type="evidence" value="ECO:0007669"/>
    <property type="project" value="InterPro"/>
</dbReference>
<evidence type="ECO:0000259" key="1">
    <source>
        <dbReference type="Pfam" id="PF00005"/>
    </source>
</evidence>
<keyword evidence="2" id="KW-0547">Nucleotide-binding</keyword>